<dbReference type="Pfam" id="PF14907">
    <property type="entry name" value="NTP_transf_5"/>
    <property type="match status" value="1"/>
</dbReference>
<dbReference type="AlphaFoldDB" id="A0AA86TC23"/>
<name>A0AA86TC23_9BACT</name>
<gene>
    <name evidence="1" type="ORF">DNFV4_02224</name>
</gene>
<organism evidence="1 2">
    <name type="scientific">Nitrospira tepida</name>
    <dbReference type="NCBI Taxonomy" id="2973512"/>
    <lineage>
        <taxon>Bacteria</taxon>
        <taxon>Pseudomonadati</taxon>
        <taxon>Nitrospirota</taxon>
        <taxon>Nitrospiria</taxon>
        <taxon>Nitrospirales</taxon>
        <taxon>Nitrospiraceae</taxon>
        <taxon>Nitrospira</taxon>
    </lineage>
</organism>
<evidence type="ECO:0000313" key="1">
    <source>
        <dbReference type="EMBL" id="CAI4031804.1"/>
    </source>
</evidence>
<sequence>MLVASLGLTRGSEPAGLPSPTDWPDVIEQAERHRLTPLLHHYLLRTGLFASLPDAAQDELRDRIARITARHLSITHALTTILKRCAAAAIPCAPLRGPALATLLDPSLTIRAMDDLDLLIPKRLLGTMVALLADLGYRHIEQRPGFARRFSYATSFVASAPTPLSVDVHWTLAYPPDHDRIEMEGVWQRAEQWEFDGSPGWAISPPDLLIHLCAHWRHKGGQEPLLWLVELDRFIRHNQTLDWSLMRELARDSGQWPTVRETLVEMQNLCETPLSEFVLDPAALSAQSASPPLAEAGPREEWAQLASLPDLFTKLRYAGSLLWPSPDYMSWRYGAFTPMALFRAYLRRSVELTWSVATWRLARLCSSIARLSPRLTFFK</sequence>
<keyword evidence="2" id="KW-1185">Reference proteome</keyword>
<dbReference type="InterPro" id="IPR039498">
    <property type="entry name" value="NTP_transf_5"/>
</dbReference>
<dbReference type="KEGG" id="nti:DNFV4_02224"/>
<reference evidence="1" key="1">
    <citation type="submission" date="2022-10" db="EMBL/GenBank/DDBJ databases">
        <authorList>
            <person name="Koch H."/>
        </authorList>
    </citation>
    <scope>NUCLEOTIDE SEQUENCE</scope>
    <source>
        <strain evidence="1">DNF</strain>
    </source>
</reference>
<dbReference type="EMBL" id="OX365700">
    <property type="protein sequence ID" value="CAI4031804.1"/>
    <property type="molecule type" value="Genomic_DNA"/>
</dbReference>
<protein>
    <recommendedName>
        <fullName evidence="3">Nucleotidyltransferase family protein</fullName>
    </recommendedName>
</protein>
<dbReference type="Proteomes" id="UP001179121">
    <property type="component" value="Chromosome"/>
</dbReference>
<evidence type="ECO:0000313" key="2">
    <source>
        <dbReference type="Proteomes" id="UP001179121"/>
    </source>
</evidence>
<accession>A0AA86TC23</accession>
<proteinExistence type="predicted"/>
<evidence type="ECO:0008006" key="3">
    <source>
        <dbReference type="Google" id="ProtNLM"/>
    </source>
</evidence>